<sequence length="298" mass="32559">MKWLKNDERGQSLVLMAFGLTLFLGFVAFSIDLGWVIYHQVKLDDAADLAVLSGAQSLPENPVVAELSAREVFTENYSTDTPIQNLLLINGGNGVKIVYEYKVNLFFLPLLGKSDVTLSGESEAVVEPVAMPGHIVPIAINSITPMIPNVPIELVGDLNDPSKGNFGLVDPTSDNSLGPNDFEYYIANDYKGEKGMPQASEYIMTKTGSLGQHIKKGLDTRLAQGKNYILCPVVDFSLVNGKTEVEILGYARFKALVVTDLNGRHVTITGEFDEFIDTKAYANSIANYYGVKSVKLIK</sequence>
<dbReference type="AlphaFoldDB" id="A0A263BTG6"/>
<reference evidence="3 4" key="2">
    <citation type="submission" date="2017-09" db="EMBL/GenBank/DDBJ databases">
        <title>Bacillus patelloidae sp. nov., isolated from the intestinal tract of a marine limpet.</title>
        <authorList>
            <person name="Liu R."/>
            <person name="Dong C."/>
            <person name="Shao Z."/>
        </authorList>
    </citation>
    <scope>NUCLEOTIDE SEQUENCE [LARGE SCALE GENOMIC DNA]</scope>
    <source>
        <strain evidence="3 4">SA5d-4</strain>
    </source>
</reference>
<comment type="caution">
    <text evidence="3">The sequence shown here is derived from an EMBL/GenBank/DDBJ whole genome shotgun (WGS) entry which is preliminary data.</text>
</comment>
<feature type="transmembrane region" description="Helical" evidence="1">
    <location>
        <begin position="12"/>
        <end position="38"/>
    </location>
</feature>
<keyword evidence="4" id="KW-1185">Reference proteome</keyword>
<protein>
    <recommendedName>
        <fullName evidence="2">Putative Flp pilus-assembly TadG-like N-terminal domain-containing protein</fullName>
    </recommendedName>
</protein>
<keyword evidence="1" id="KW-0472">Membrane</keyword>
<keyword evidence="1" id="KW-1133">Transmembrane helix</keyword>
<evidence type="ECO:0000313" key="4">
    <source>
        <dbReference type="Proteomes" id="UP000217083"/>
    </source>
</evidence>
<dbReference type="EMBL" id="NPIA01000004">
    <property type="protein sequence ID" value="OZM57014.1"/>
    <property type="molecule type" value="Genomic_DNA"/>
</dbReference>
<dbReference type="RefSeq" id="WP_094924602.1">
    <property type="nucleotide sequence ID" value="NZ_NPIA01000004.1"/>
</dbReference>
<gene>
    <name evidence="3" type="ORF">CIB95_09600</name>
</gene>
<reference evidence="4" key="1">
    <citation type="submission" date="2017-08" db="EMBL/GenBank/DDBJ databases">
        <authorList>
            <person name="Huang Z."/>
        </authorList>
    </citation>
    <scope>NUCLEOTIDE SEQUENCE [LARGE SCALE GENOMIC DNA]</scope>
    <source>
        <strain evidence="4">SA5d-4</strain>
    </source>
</reference>
<evidence type="ECO:0000313" key="3">
    <source>
        <dbReference type="EMBL" id="OZM57014.1"/>
    </source>
</evidence>
<name>A0A263BTG6_9BACI</name>
<dbReference type="Proteomes" id="UP000217083">
    <property type="component" value="Unassembled WGS sequence"/>
</dbReference>
<dbReference type="InterPro" id="IPR028087">
    <property type="entry name" value="Tad_N"/>
</dbReference>
<feature type="domain" description="Putative Flp pilus-assembly TadG-like N-terminal" evidence="2">
    <location>
        <begin position="10"/>
        <end position="56"/>
    </location>
</feature>
<dbReference type="Pfam" id="PF13400">
    <property type="entry name" value="Tad"/>
    <property type="match status" value="1"/>
</dbReference>
<evidence type="ECO:0000259" key="2">
    <source>
        <dbReference type="Pfam" id="PF13400"/>
    </source>
</evidence>
<accession>A0A263BTG6</accession>
<proteinExistence type="predicted"/>
<keyword evidence="1" id="KW-0812">Transmembrane</keyword>
<organism evidence="3 4">
    <name type="scientific">Lottiidibacillus patelloidae</name>
    <dbReference type="NCBI Taxonomy" id="2670334"/>
    <lineage>
        <taxon>Bacteria</taxon>
        <taxon>Bacillati</taxon>
        <taxon>Bacillota</taxon>
        <taxon>Bacilli</taxon>
        <taxon>Bacillales</taxon>
        <taxon>Bacillaceae</taxon>
        <taxon>Lottiidibacillus</taxon>
    </lineage>
</organism>
<evidence type="ECO:0000256" key="1">
    <source>
        <dbReference type="SAM" id="Phobius"/>
    </source>
</evidence>